<dbReference type="InterPro" id="IPR051084">
    <property type="entry name" value="H+-coupled_symporters"/>
</dbReference>
<dbReference type="SUPFAM" id="SSF103473">
    <property type="entry name" value="MFS general substrate transporter"/>
    <property type="match status" value="1"/>
</dbReference>
<keyword evidence="8 9" id="KW-0472">Membrane</keyword>
<keyword evidence="5 9" id="KW-0812">Transmembrane</keyword>
<feature type="transmembrane region" description="Helical" evidence="9">
    <location>
        <begin position="119"/>
        <end position="140"/>
    </location>
</feature>
<evidence type="ECO:0000256" key="1">
    <source>
        <dbReference type="ARBA" id="ARBA00004651"/>
    </source>
</evidence>
<evidence type="ECO:0000256" key="7">
    <source>
        <dbReference type="ARBA" id="ARBA00022989"/>
    </source>
</evidence>
<keyword evidence="3" id="KW-0813">Transport</keyword>
<comment type="similarity">
    <text evidence="2">Belongs to the major facilitator superfamily. Metabolite:H+ Symporter (MHS) family (TC 2.A.1.6) family.</text>
</comment>
<evidence type="ECO:0000256" key="4">
    <source>
        <dbReference type="ARBA" id="ARBA00022475"/>
    </source>
</evidence>
<dbReference type="PANTHER" id="PTHR43528:SF1">
    <property type="entry name" value="ALPHA-KETOGLUTARATE PERMEASE"/>
    <property type="match status" value="1"/>
</dbReference>
<name>A0ABN1PXQ7_9PSEU</name>
<feature type="transmembrane region" description="Helical" evidence="9">
    <location>
        <begin position="246"/>
        <end position="269"/>
    </location>
</feature>
<evidence type="ECO:0000256" key="8">
    <source>
        <dbReference type="ARBA" id="ARBA00023136"/>
    </source>
</evidence>
<dbReference type="PROSITE" id="PS00216">
    <property type="entry name" value="SUGAR_TRANSPORT_1"/>
    <property type="match status" value="1"/>
</dbReference>
<feature type="transmembrane region" description="Helical" evidence="9">
    <location>
        <begin position="196"/>
        <end position="215"/>
    </location>
</feature>
<keyword evidence="6" id="KW-0769">Symport</keyword>
<comment type="caution">
    <text evidence="11">The sequence shown here is derived from an EMBL/GenBank/DDBJ whole genome shotgun (WGS) entry which is preliminary data.</text>
</comment>
<protein>
    <submittedName>
        <fullName evidence="11">Glycine betaine/L-proline transporter ProP</fullName>
    </submittedName>
</protein>
<evidence type="ECO:0000256" key="2">
    <source>
        <dbReference type="ARBA" id="ARBA00008240"/>
    </source>
</evidence>
<comment type="subcellular location">
    <subcellularLocation>
        <location evidence="1">Cell membrane</location>
        <topology evidence="1">Multi-pass membrane protein</topology>
    </subcellularLocation>
</comment>
<evidence type="ECO:0000313" key="12">
    <source>
        <dbReference type="Proteomes" id="UP001499967"/>
    </source>
</evidence>
<dbReference type="PROSITE" id="PS50850">
    <property type="entry name" value="MFS"/>
    <property type="match status" value="1"/>
</dbReference>
<evidence type="ECO:0000256" key="3">
    <source>
        <dbReference type="ARBA" id="ARBA00022448"/>
    </source>
</evidence>
<feature type="transmembrane region" description="Helical" evidence="9">
    <location>
        <begin position="337"/>
        <end position="361"/>
    </location>
</feature>
<dbReference type="Pfam" id="PF07690">
    <property type="entry name" value="MFS_1"/>
    <property type="match status" value="1"/>
</dbReference>
<proteinExistence type="inferred from homology"/>
<reference evidence="11 12" key="1">
    <citation type="journal article" date="2019" name="Int. J. Syst. Evol. Microbiol.">
        <title>The Global Catalogue of Microorganisms (GCM) 10K type strain sequencing project: providing services to taxonomists for standard genome sequencing and annotation.</title>
        <authorList>
            <consortium name="The Broad Institute Genomics Platform"/>
            <consortium name="The Broad Institute Genome Sequencing Center for Infectious Disease"/>
            <person name="Wu L."/>
            <person name="Ma J."/>
        </authorList>
    </citation>
    <scope>NUCLEOTIDE SEQUENCE [LARGE SCALE GENOMIC DNA]</scope>
    <source>
        <strain evidence="11 12">JCM 11117</strain>
    </source>
</reference>
<feature type="transmembrane region" description="Helical" evidence="9">
    <location>
        <begin position="373"/>
        <end position="398"/>
    </location>
</feature>
<evidence type="ECO:0000256" key="9">
    <source>
        <dbReference type="SAM" id="Phobius"/>
    </source>
</evidence>
<dbReference type="EMBL" id="BAAAHP010000071">
    <property type="protein sequence ID" value="GAA0934316.1"/>
    <property type="molecule type" value="Genomic_DNA"/>
</dbReference>
<dbReference type="InterPro" id="IPR011701">
    <property type="entry name" value="MFS"/>
</dbReference>
<dbReference type="Gene3D" id="1.20.1250.20">
    <property type="entry name" value="MFS general substrate transporter like domains"/>
    <property type="match status" value="2"/>
</dbReference>
<dbReference type="RefSeq" id="WP_343941470.1">
    <property type="nucleotide sequence ID" value="NZ_BAAAHP010000071.1"/>
</dbReference>
<dbReference type="InterPro" id="IPR005829">
    <property type="entry name" value="Sugar_transporter_CS"/>
</dbReference>
<feature type="transmembrane region" description="Helical" evidence="9">
    <location>
        <begin position="161"/>
        <end position="184"/>
    </location>
</feature>
<keyword evidence="7 9" id="KW-1133">Transmembrane helix</keyword>
<feature type="transmembrane region" description="Helical" evidence="9">
    <location>
        <begin position="281"/>
        <end position="301"/>
    </location>
</feature>
<evidence type="ECO:0000256" key="6">
    <source>
        <dbReference type="ARBA" id="ARBA00022847"/>
    </source>
</evidence>
<evidence type="ECO:0000259" key="10">
    <source>
        <dbReference type="PROSITE" id="PS50850"/>
    </source>
</evidence>
<dbReference type="InterPro" id="IPR020846">
    <property type="entry name" value="MFS_dom"/>
</dbReference>
<accession>A0ABN1PXQ7</accession>
<dbReference type="PANTHER" id="PTHR43528">
    <property type="entry name" value="ALPHA-KETOGLUTARATE PERMEASE"/>
    <property type="match status" value="1"/>
</dbReference>
<sequence length="433" mass="45624">MTTQSLDSASYESARQRFRAVFAGSVGNLMEQYDNLIYAYSAVYIGSVFFAGGGTLTTTLATFGVFAVGFLARPVGTIFFGHIGDRYGRRPALIASVVLMGAATVLIGLLPGYATLGAAAPLLLTVLRLLQGFAVAGEWAGSTTMLVEYAPAHARGRYGSFNQVSTVSGFLLAALVVSVNALLWPAESMLTIGWRIPFLLGIVTMLIALVLRLGLRDTPKYEEEAQSGATSRHPLRLTFRTQKKPMLLGFCLNVGSGVGYYFFLSYLPTFLQQQFTLPQPLVFASTLVGLAVMLVTVYAAGALSDRIGRKPTLLAGAAATTVLSWPVLALLSTGDPLAVHLAQACIGVMLGLLCGPIPTALAELFPTNVRYSALGIGFNFAIMAFGGTAGFIATGIIGASSSPLLVAVLPAAAALVSLITIIGMPETYRNELR</sequence>
<feature type="transmembrane region" description="Helical" evidence="9">
    <location>
        <begin position="313"/>
        <end position="331"/>
    </location>
</feature>
<feature type="domain" description="Major facilitator superfamily (MFS) profile" evidence="10">
    <location>
        <begin position="20"/>
        <end position="428"/>
    </location>
</feature>
<feature type="transmembrane region" description="Helical" evidence="9">
    <location>
        <begin position="92"/>
        <end position="113"/>
    </location>
</feature>
<evidence type="ECO:0000256" key="5">
    <source>
        <dbReference type="ARBA" id="ARBA00022692"/>
    </source>
</evidence>
<dbReference type="Proteomes" id="UP001499967">
    <property type="component" value="Unassembled WGS sequence"/>
</dbReference>
<evidence type="ECO:0000313" key="11">
    <source>
        <dbReference type="EMBL" id="GAA0934316.1"/>
    </source>
</evidence>
<dbReference type="InterPro" id="IPR036259">
    <property type="entry name" value="MFS_trans_sf"/>
</dbReference>
<organism evidence="11 12">
    <name type="scientific">Pseudonocardia zijingensis</name>
    <dbReference type="NCBI Taxonomy" id="153376"/>
    <lineage>
        <taxon>Bacteria</taxon>
        <taxon>Bacillati</taxon>
        <taxon>Actinomycetota</taxon>
        <taxon>Actinomycetes</taxon>
        <taxon>Pseudonocardiales</taxon>
        <taxon>Pseudonocardiaceae</taxon>
        <taxon>Pseudonocardia</taxon>
    </lineage>
</organism>
<keyword evidence="4" id="KW-1003">Cell membrane</keyword>
<feature type="transmembrane region" description="Helical" evidence="9">
    <location>
        <begin position="38"/>
        <end position="71"/>
    </location>
</feature>
<keyword evidence="12" id="KW-1185">Reference proteome</keyword>
<feature type="transmembrane region" description="Helical" evidence="9">
    <location>
        <begin position="404"/>
        <end position="424"/>
    </location>
</feature>
<gene>
    <name evidence="11" type="primary">proP_2</name>
    <name evidence="11" type="ORF">GCM10009559_24760</name>
</gene>